<keyword evidence="1" id="KW-1133">Transmembrane helix</keyword>
<dbReference type="AlphaFoldDB" id="A0A3R9S7U9"/>
<evidence type="ECO:0000313" key="2">
    <source>
        <dbReference type="EMBL" id="RSR61701.1"/>
    </source>
</evidence>
<dbReference type="EMBL" id="RFDI01000228">
    <property type="protein sequence ID" value="RSR61701.1"/>
    <property type="molecule type" value="Genomic_DNA"/>
</dbReference>
<feature type="transmembrane region" description="Helical" evidence="1">
    <location>
        <begin position="6"/>
        <end position="27"/>
    </location>
</feature>
<keyword evidence="1" id="KW-0812">Transmembrane</keyword>
<reference evidence="2 3" key="1">
    <citation type="submission" date="2018-10" db="EMBL/GenBank/DDBJ databases">
        <title>GWAS and RNA-Seq identify cryptic mechanisms of antimicrobial resistance in Acinetobacter baumannii.</title>
        <authorList>
            <person name="Sahl J.W."/>
        </authorList>
    </citation>
    <scope>NUCLEOTIDE SEQUENCE [LARGE SCALE GENOMIC DNA]</scope>
    <source>
        <strain evidence="2 3">TG28175</strain>
    </source>
</reference>
<accession>A0A3R9S7U9</accession>
<proteinExistence type="predicted"/>
<keyword evidence="1" id="KW-0472">Membrane</keyword>
<dbReference type="Proteomes" id="UP000280073">
    <property type="component" value="Unassembled WGS sequence"/>
</dbReference>
<name>A0A3R9S7U9_ACIBA</name>
<gene>
    <name evidence="2" type="ORF">EA686_05865</name>
</gene>
<evidence type="ECO:0000313" key="3">
    <source>
        <dbReference type="Proteomes" id="UP000280073"/>
    </source>
</evidence>
<feature type="non-terminal residue" evidence="2">
    <location>
        <position position="50"/>
    </location>
</feature>
<evidence type="ECO:0000256" key="1">
    <source>
        <dbReference type="SAM" id="Phobius"/>
    </source>
</evidence>
<organism evidence="2 3">
    <name type="scientific">Acinetobacter baumannii</name>
    <dbReference type="NCBI Taxonomy" id="470"/>
    <lineage>
        <taxon>Bacteria</taxon>
        <taxon>Pseudomonadati</taxon>
        <taxon>Pseudomonadota</taxon>
        <taxon>Gammaproteobacteria</taxon>
        <taxon>Moraxellales</taxon>
        <taxon>Moraxellaceae</taxon>
        <taxon>Acinetobacter</taxon>
        <taxon>Acinetobacter calcoaceticus/baumannii complex</taxon>
    </lineage>
</organism>
<sequence length="50" mass="5370">MMKNALYTPTIILMAIAAGICTGGNYFSQPLIHSISLSLNLTETTTAWVP</sequence>
<protein>
    <submittedName>
        <fullName evidence="2">MFS transporter</fullName>
    </submittedName>
</protein>
<comment type="caution">
    <text evidence="2">The sequence shown here is derived from an EMBL/GenBank/DDBJ whole genome shotgun (WGS) entry which is preliminary data.</text>
</comment>